<comment type="caution">
    <text evidence="3">The sequence shown here is derived from an EMBL/GenBank/DDBJ whole genome shotgun (WGS) entry which is preliminary data.</text>
</comment>
<dbReference type="OrthoDB" id="2375382at2"/>
<dbReference type="SUPFAM" id="SSF46689">
    <property type="entry name" value="Homeodomain-like"/>
    <property type="match status" value="1"/>
</dbReference>
<feature type="domain" description="Winged helix-turn helix" evidence="2">
    <location>
        <begin position="108"/>
        <end position="165"/>
    </location>
</feature>
<dbReference type="InterPro" id="IPR047655">
    <property type="entry name" value="Transpos_IS630-like"/>
</dbReference>
<dbReference type="InterPro" id="IPR025959">
    <property type="entry name" value="Winged_HTH_dom"/>
</dbReference>
<dbReference type="Pfam" id="PF13358">
    <property type="entry name" value="DDE_3"/>
    <property type="match status" value="1"/>
</dbReference>
<dbReference type="Gene3D" id="3.30.420.10">
    <property type="entry name" value="Ribonuclease H-like superfamily/Ribonuclease H"/>
    <property type="match status" value="1"/>
</dbReference>
<protein>
    <submittedName>
        <fullName evidence="3">IS630 family transposase</fullName>
    </submittedName>
</protein>
<reference evidence="3 4" key="1">
    <citation type="journal article" date="2018" name="Sci. Rep.">
        <title>Rhizobium tumorigenes sp. nov., a novel plant tumorigenic bacterium isolated from cane gall tumors on thornless blackberry.</title>
        <authorList>
            <person name="Kuzmanovi N."/>
            <person name="Smalla K."/>
            <person name="Gronow S."/>
            <person name="PuBawska J."/>
        </authorList>
    </citation>
    <scope>NUCLEOTIDE SEQUENCE [LARGE SCALE GENOMIC DNA]</scope>
    <source>
        <strain evidence="3 4">CCBAU 85046</strain>
    </source>
</reference>
<gene>
    <name evidence="3" type="ORF">CPY51_30980</name>
</gene>
<evidence type="ECO:0000259" key="2">
    <source>
        <dbReference type="Pfam" id="PF13592"/>
    </source>
</evidence>
<dbReference type="InterPro" id="IPR009057">
    <property type="entry name" value="Homeodomain-like_sf"/>
</dbReference>
<dbReference type="RefSeq" id="WP_111164216.1">
    <property type="nucleotide sequence ID" value="NZ_PCDP01000081.1"/>
</dbReference>
<organism evidence="3 4">
    <name type="scientific">Rhizobium tubonense</name>
    <dbReference type="NCBI Taxonomy" id="484088"/>
    <lineage>
        <taxon>Bacteria</taxon>
        <taxon>Pseudomonadati</taxon>
        <taxon>Pseudomonadota</taxon>
        <taxon>Alphaproteobacteria</taxon>
        <taxon>Hyphomicrobiales</taxon>
        <taxon>Rhizobiaceae</taxon>
        <taxon>Rhizobium/Agrobacterium group</taxon>
        <taxon>Rhizobium</taxon>
    </lineage>
</organism>
<dbReference type="EMBL" id="PCDP01000081">
    <property type="protein sequence ID" value="PZM07703.1"/>
    <property type="molecule type" value="Genomic_DNA"/>
</dbReference>
<dbReference type="GO" id="GO:0003676">
    <property type="term" value="F:nucleic acid binding"/>
    <property type="evidence" value="ECO:0007669"/>
    <property type="project" value="InterPro"/>
</dbReference>
<dbReference type="Pfam" id="PF13551">
    <property type="entry name" value="HTH_29"/>
    <property type="match status" value="1"/>
</dbReference>
<proteinExistence type="predicted"/>
<dbReference type="NCBIfam" id="NF033545">
    <property type="entry name" value="transpos_IS630"/>
    <property type="match status" value="1"/>
</dbReference>
<evidence type="ECO:0000313" key="4">
    <source>
        <dbReference type="Proteomes" id="UP000248925"/>
    </source>
</evidence>
<dbReference type="InterPro" id="IPR038717">
    <property type="entry name" value="Tc1-like_DDE_dom"/>
</dbReference>
<dbReference type="Proteomes" id="UP000248925">
    <property type="component" value="Unassembled WGS sequence"/>
</dbReference>
<name>A0A2W4E5E1_9HYPH</name>
<accession>A0A2W4E5E1</accession>
<sequence>MTSGIPLRDDFDGFALRALAKGTKDAAQARRLLALAEIYDGHSRSDAARIGGVTLQIVRDWVIRFNARGPSGLINGKAPGNQGKLSDVHRQALAKIVESGPIPAVDGVVRWRRKDLVQWLFQEYRISVDETTIGRELKALGFAKLSARPRHYAQNEGDLESFKKKFPATLAAIKSRLPKNVEIELWWADEARIGQKNKITRRWARKGTRPLAPHDQRTMWTYIFGAICPKKGKGAGLVLPYCDTSAMNQHLLEISQAVDDGAHAVLIIDQAGWHVTPKLDVPDNITLLFLPPRSPELNPVENVWQFLRDNWLSNRIFKDYEDIVAHCCDAWNKLVAQPWKIMSIGMRDWAHRF</sequence>
<keyword evidence="4" id="KW-1185">Reference proteome</keyword>
<dbReference type="AlphaFoldDB" id="A0A2W4E5E1"/>
<evidence type="ECO:0000259" key="1">
    <source>
        <dbReference type="Pfam" id="PF13358"/>
    </source>
</evidence>
<evidence type="ECO:0000313" key="3">
    <source>
        <dbReference type="EMBL" id="PZM07703.1"/>
    </source>
</evidence>
<feature type="domain" description="Tc1-like transposase DDE" evidence="1">
    <location>
        <begin position="185"/>
        <end position="323"/>
    </location>
</feature>
<dbReference type="InterPro" id="IPR036397">
    <property type="entry name" value="RNaseH_sf"/>
</dbReference>
<dbReference type="Pfam" id="PF13592">
    <property type="entry name" value="HTH_33"/>
    <property type="match status" value="1"/>
</dbReference>